<dbReference type="AlphaFoldDB" id="A0AAD7UJI5"/>
<feature type="active site" description="For sulfotransferase activity" evidence="2">
    <location>
        <position position="115"/>
    </location>
</feature>
<reference evidence="5" key="1">
    <citation type="submission" date="2023-01" db="EMBL/GenBank/DDBJ databases">
        <title>Metagenome sequencing of chrysophaentin producing Chrysophaeum taylorii.</title>
        <authorList>
            <person name="Davison J."/>
            <person name="Bewley C."/>
        </authorList>
    </citation>
    <scope>NUCLEOTIDE SEQUENCE</scope>
    <source>
        <strain evidence="5">NIES-1699</strain>
    </source>
</reference>
<dbReference type="PANTHER" id="PTHR10605">
    <property type="entry name" value="HEPARAN SULFATE SULFOTRANSFERASE"/>
    <property type="match status" value="1"/>
</dbReference>
<dbReference type="SUPFAM" id="SSF52540">
    <property type="entry name" value="P-loop containing nucleoside triphosphate hydrolases"/>
    <property type="match status" value="1"/>
</dbReference>
<evidence type="ECO:0000256" key="2">
    <source>
        <dbReference type="PIRSR" id="PIRSR637359-1"/>
    </source>
</evidence>
<dbReference type="PANTHER" id="PTHR10605:SF56">
    <property type="entry name" value="BIFUNCTIONAL HEPARAN SULFATE N-DEACETYLASE_N-SULFOTRANSFERASE"/>
    <property type="match status" value="1"/>
</dbReference>
<evidence type="ECO:0000256" key="3">
    <source>
        <dbReference type="PIRSR" id="PIRSR637359-2"/>
    </source>
</evidence>
<dbReference type="Gene3D" id="3.40.50.300">
    <property type="entry name" value="P-loop containing nucleotide triphosphate hydrolases"/>
    <property type="match status" value="1"/>
</dbReference>
<evidence type="ECO:0000256" key="1">
    <source>
        <dbReference type="ARBA" id="ARBA00022679"/>
    </source>
</evidence>
<organism evidence="5 6">
    <name type="scientific">Chrysophaeum taylorii</name>
    <dbReference type="NCBI Taxonomy" id="2483200"/>
    <lineage>
        <taxon>Eukaryota</taxon>
        <taxon>Sar</taxon>
        <taxon>Stramenopiles</taxon>
        <taxon>Ochrophyta</taxon>
        <taxon>Pelagophyceae</taxon>
        <taxon>Pelagomonadales</taxon>
        <taxon>Pelagomonadaceae</taxon>
        <taxon>Chrysophaeum</taxon>
    </lineage>
</organism>
<feature type="binding site" evidence="3">
    <location>
        <position position="201"/>
    </location>
    <ligand>
        <name>3'-phosphoadenylyl sulfate</name>
        <dbReference type="ChEBI" id="CHEBI:58339"/>
    </ligand>
</feature>
<feature type="region of interest" description="Disordered" evidence="4">
    <location>
        <begin position="418"/>
        <end position="437"/>
    </location>
</feature>
<feature type="binding site" evidence="3">
    <location>
        <position position="209"/>
    </location>
    <ligand>
        <name>3'-phosphoadenylyl sulfate</name>
        <dbReference type="ChEBI" id="CHEBI:58339"/>
    </ligand>
</feature>
<sequence length="437" mass="48874">MRGRHQPWSRERRVVSPTRRQPQSPSSRRLVAGIACLAGLSVSAVVWFRPSPQGGGGAPCPHSRVETKRVGVRDINGRSVFEGVPCEEAVVDAGLCFRNEELYCLPSFIIGGAQKAATGWLRQWLATHPELSQGGEHEVHYFDKLEDSRASDWSSRYLPFFRTASTRHYSFEKTPDYLPNATALAAIRGLLPSVKLVFLLRAPAARAYSAFQHHCRRLRIGAIPASRRSARLRAATTHEAVVFSLEATRAQWARCETLRPPCSPEAFESFLATYDNASTRIVDWGLYALHLANVRSIFPDDQIFVAIGEVALARASAFFEDVVAWLGIRRFDFATLPTYRDALGRQQLRQPGIFGFFDMWYMRLNVAMVHKHAARPMLARTKTRLGAFYKPHNLKLDALLLYQAPAISVFPPRSTIDDGRKRSLLPPSWGGGTTPSS</sequence>
<accession>A0AAD7UJI5</accession>
<keyword evidence="6" id="KW-1185">Reference proteome</keyword>
<comment type="caution">
    <text evidence="5">The sequence shown here is derived from an EMBL/GenBank/DDBJ whole genome shotgun (WGS) entry which is preliminary data.</text>
</comment>
<dbReference type="InterPro" id="IPR037359">
    <property type="entry name" value="NST/OST"/>
</dbReference>
<dbReference type="InterPro" id="IPR027417">
    <property type="entry name" value="P-loop_NTPase"/>
</dbReference>
<proteinExistence type="predicted"/>
<feature type="region of interest" description="Disordered" evidence="4">
    <location>
        <begin position="1"/>
        <end position="27"/>
    </location>
</feature>
<gene>
    <name evidence="5" type="ORF">CTAYLR_010529</name>
</gene>
<dbReference type="GO" id="GO:0008146">
    <property type="term" value="F:sulfotransferase activity"/>
    <property type="evidence" value="ECO:0007669"/>
    <property type="project" value="InterPro"/>
</dbReference>
<dbReference type="Proteomes" id="UP001230188">
    <property type="component" value="Unassembled WGS sequence"/>
</dbReference>
<evidence type="ECO:0000313" key="5">
    <source>
        <dbReference type="EMBL" id="KAJ8607589.1"/>
    </source>
</evidence>
<evidence type="ECO:0000313" key="6">
    <source>
        <dbReference type="Proteomes" id="UP001230188"/>
    </source>
</evidence>
<name>A0AAD7UJI5_9STRA</name>
<protein>
    <recommendedName>
        <fullName evidence="7">Sulfotransferase</fullName>
    </recommendedName>
</protein>
<dbReference type="EMBL" id="JAQMWT010000205">
    <property type="protein sequence ID" value="KAJ8607589.1"/>
    <property type="molecule type" value="Genomic_DNA"/>
</dbReference>
<keyword evidence="1" id="KW-0808">Transferase</keyword>
<evidence type="ECO:0000256" key="4">
    <source>
        <dbReference type="SAM" id="MobiDB-lite"/>
    </source>
</evidence>
<evidence type="ECO:0008006" key="7">
    <source>
        <dbReference type="Google" id="ProtNLM"/>
    </source>
</evidence>
<feature type="compositionally biased region" description="Low complexity" evidence="4">
    <location>
        <begin position="16"/>
        <end position="27"/>
    </location>
</feature>